<feature type="chain" id="PRO_5001729879" evidence="2">
    <location>
        <begin position="24"/>
        <end position="536"/>
    </location>
</feature>
<proteinExistence type="predicted"/>
<protein>
    <submittedName>
        <fullName evidence="3">Uncharacterized protein</fullName>
    </submittedName>
</protein>
<feature type="coiled-coil region" evidence="1">
    <location>
        <begin position="180"/>
        <end position="207"/>
    </location>
</feature>
<keyword evidence="2" id="KW-0732">Signal</keyword>
<organism evidence="3 4">
    <name type="scientific">Stylonychia lemnae</name>
    <name type="common">Ciliate</name>
    <dbReference type="NCBI Taxonomy" id="5949"/>
    <lineage>
        <taxon>Eukaryota</taxon>
        <taxon>Sar</taxon>
        <taxon>Alveolata</taxon>
        <taxon>Ciliophora</taxon>
        <taxon>Intramacronucleata</taxon>
        <taxon>Spirotrichea</taxon>
        <taxon>Stichotrichia</taxon>
        <taxon>Sporadotrichida</taxon>
        <taxon>Oxytrichidae</taxon>
        <taxon>Stylonychinae</taxon>
        <taxon>Stylonychia</taxon>
    </lineage>
</organism>
<accession>A0A078B8W6</accession>
<name>A0A078B8W6_STYLE</name>
<dbReference type="Proteomes" id="UP000039865">
    <property type="component" value="Unassembled WGS sequence"/>
</dbReference>
<evidence type="ECO:0000313" key="4">
    <source>
        <dbReference type="Proteomes" id="UP000039865"/>
    </source>
</evidence>
<evidence type="ECO:0000313" key="3">
    <source>
        <dbReference type="EMBL" id="CDW90854.1"/>
    </source>
</evidence>
<feature type="signal peptide" evidence="2">
    <location>
        <begin position="1"/>
        <end position="23"/>
    </location>
</feature>
<reference evidence="3 4" key="1">
    <citation type="submission" date="2014-06" db="EMBL/GenBank/DDBJ databases">
        <authorList>
            <person name="Swart Estienne"/>
        </authorList>
    </citation>
    <scope>NUCLEOTIDE SEQUENCE [LARGE SCALE GENOMIC DNA]</scope>
    <source>
        <strain evidence="3 4">130c</strain>
    </source>
</reference>
<dbReference type="AlphaFoldDB" id="A0A078B8W6"/>
<gene>
    <name evidence="3" type="primary">Contig7077.g7577</name>
    <name evidence="3" type="ORF">STYLEM_20001</name>
</gene>
<dbReference type="InParanoid" id="A0A078B8W6"/>
<keyword evidence="1" id="KW-0175">Coiled coil</keyword>
<sequence length="536" mass="63127">MIECSLILKEILIIIVALFFSKSEDPNETYVHHYQDQNCSVILRFILRSITQSSIISDFKELANELQIRMQLFNQSQSILDNYSLFRGLANKMTMFEICQINKQKLVKLLIQYQDTQLLSQIDISAYSQLQTDYQDLVNILQYNFEGVPIIKQIDFAIIQSEDISLSLSILNQAKEKLSDNDLKMQIEKLIQQVMQAKNDNNSSRLNTVKDVILDTQGIQHSMIGISMNQGIDSFNMNEPVNNNKISFQHCLNEFLKISQSRDLNLQTDYLVKFLQMIKQIVEMSPKDFNIREFMSKTPLQYLCENVFAREDENDFDKKQFLILLLEMSRKVVNQENILKLIPNENKKKVECLLTMKDKLKIDHKEIPIDYFREPDSVYIDQHFPEVKRPESTITKFQDLYDLLYQFSEIENKTTSKFEDSLRDITFIDIDPNENVENITIRYLEFYLDKIDQTELQLMQNLSHNGLLNENQTLKDARIKLKLEFRQILNELQNASMSQLIPALLLYLKRSEVFKLKDEWYEIIDQYLILALKGEI</sequence>
<evidence type="ECO:0000256" key="1">
    <source>
        <dbReference type="SAM" id="Coils"/>
    </source>
</evidence>
<evidence type="ECO:0000256" key="2">
    <source>
        <dbReference type="SAM" id="SignalP"/>
    </source>
</evidence>
<dbReference type="EMBL" id="CCKQ01018853">
    <property type="protein sequence ID" value="CDW90854.1"/>
    <property type="molecule type" value="Genomic_DNA"/>
</dbReference>
<keyword evidence="4" id="KW-1185">Reference proteome</keyword>